<reference evidence="2" key="1">
    <citation type="submission" date="2024-05" db="EMBL/GenBank/DDBJ databases">
        <authorList>
            <person name="Yang L."/>
            <person name="Pan L."/>
        </authorList>
    </citation>
    <scope>NUCLEOTIDE SEQUENCE</scope>
    <source>
        <strain evidence="2">FCG-7</strain>
    </source>
</reference>
<dbReference type="KEGG" id="cmav:ABHF33_02515"/>
<gene>
    <name evidence="2" type="ORF">ABHF33_02515</name>
</gene>
<name>A0AAU7FAW1_9NEIS</name>
<dbReference type="EMBL" id="CP157355">
    <property type="protein sequence ID" value="XBM01180.1"/>
    <property type="molecule type" value="Genomic_DNA"/>
</dbReference>
<accession>A0AAU7FAW1</accession>
<protein>
    <recommendedName>
        <fullName evidence="3">PsiF repeat-containing protein</fullName>
    </recommendedName>
</protein>
<sequence length="123" mass="12737">MKKSLALLAFTVLSIGSALAAPSPTEVCASQAAEKKLSGAAKNSFLTKCEKDMATMPSQCEGQAKEKKLAGAAKNSFIKKCENDAAASSVSNQCEAKAKEKKLAGAAKNSFVSKCQKDGMATK</sequence>
<organism evidence="2">
    <name type="scientific">Chitinibacter mangrovi</name>
    <dbReference type="NCBI Taxonomy" id="3153927"/>
    <lineage>
        <taxon>Bacteria</taxon>
        <taxon>Pseudomonadati</taxon>
        <taxon>Pseudomonadota</taxon>
        <taxon>Betaproteobacteria</taxon>
        <taxon>Neisseriales</taxon>
        <taxon>Chitinibacteraceae</taxon>
        <taxon>Chitinibacter</taxon>
    </lineage>
</organism>
<keyword evidence="1" id="KW-0732">Signal</keyword>
<feature type="signal peptide" evidence="1">
    <location>
        <begin position="1"/>
        <end position="20"/>
    </location>
</feature>
<feature type="chain" id="PRO_5043638645" description="PsiF repeat-containing protein" evidence="1">
    <location>
        <begin position="21"/>
        <end position="123"/>
    </location>
</feature>
<dbReference type="RefSeq" id="WP_348945486.1">
    <property type="nucleotide sequence ID" value="NZ_CP157355.1"/>
</dbReference>
<evidence type="ECO:0000256" key="1">
    <source>
        <dbReference type="SAM" id="SignalP"/>
    </source>
</evidence>
<proteinExistence type="predicted"/>
<dbReference type="AlphaFoldDB" id="A0AAU7FAW1"/>
<evidence type="ECO:0008006" key="3">
    <source>
        <dbReference type="Google" id="ProtNLM"/>
    </source>
</evidence>
<evidence type="ECO:0000313" key="2">
    <source>
        <dbReference type="EMBL" id="XBM01180.1"/>
    </source>
</evidence>